<dbReference type="GeneID" id="89533002"/>
<keyword evidence="1" id="KW-0472">Membrane</keyword>
<proteinExistence type="predicted"/>
<keyword evidence="1" id="KW-1133">Transmembrane helix</keyword>
<reference evidence="3 4" key="1">
    <citation type="submission" date="2019-08" db="EMBL/GenBank/DDBJ databases">
        <title>Bacillus genomes from the desert of Cuatro Cienegas, Coahuila.</title>
        <authorList>
            <person name="Olmedo-Alvarez G."/>
        </authorList>
    </citation>
    <scope>NUCLEOTIDE SEQUENCE [LARGE SCALE GENOMIC DNA]</scope>
    <source>
        <strain evidence="3 4">CH108_3D</strain>
    </source>
</reference>
<protein>
    <submittedName>
        <fullName evidence="3">DUF4129 domain-containing protein</fullName>
    </submittedName>
</protein>
<feature type="domain" description="Protein-glutamine gamma-glutamyltransferase-like C-terminal" evidence="2">
    <location>
        <begin position="136"/>
        <end position="201"/>
    </location>
</feature>
<feature type="transmembrane region" description="Helical" evidence="1">
    <location>
        <begin position="65"/>
        <end position="86"/>
    </location>
</feature>
<name>A0A5D4RLJ7_9BACI</name>
<organism evidence="3 4">
    <name type="scientific">Rossellomorea marisflavi</name>
    <dbReference type="NCBI Taxonomy" id="189381"/>
    <lineage>
        <taxon>Bacteria</taxon>
        <taxon>Bacillati</taxon>
        <taxon>Bacillota</taxon>
        <taxon>Bacilli</taxon>
        <taxon>Bacillales</taxon>
        <taxon>Bacillaceae</taxon>
        <taxon>Rossellomorea</taxon>
    </lineage>
</organism>
<sequence>MRNGLLNEGKARDQLEDILNDPEYQAYHKDPGFFSELWDKALEAIAKAIEAIFPAVEPTARASSIILIGIIACLIIALVVITIVLISRKVKRRKLNERKPLQSMNELEWSYERHMKESESLAASGNHSQATRHMFLALLLYFHEREWLKAMVWKTNWDYYDELRKVNKEWADRFYRLAIVFDQVAYGEREVDAEEYASFRDEAIELMKDKAHEG</sequence>
<dbReference type="Proteomes" id="UP000322997">
    <property type="component" value="Unassembled WGS sequence"/>
</dbReference>
<dbReference type="Pfam" id="PF13559">
    <property type="entry name" value="DUF4129"/>
    <property type="match status" value="1"/>
</dbReference>
<evidence type="ECO:0000259" key="2">
    <source>
        <dbReference type="Pfam" id="PF13559"/>
    </source>
</evidence>
<dbReference type="EMBL" id="VTEQ01000007">
    <property type="protein sequence ID" value="TYS50628.1"/>
    <property type="molecule type" value="Genomic_DNA"/>
</dbReference>
<dbReference type="AlphaFoldDB" id="A0A5D4RLJ7"/>
<dbReference type="InterPro" id="IPR025403">
    <property type="entry name" value="TgpA-like_C"/>
</dbReference>
<evidence type="ECO:0000256" key="1">
    <source>
        <dbReference type="SAM" id="Phobius"/>
    </source>
</evidence>
<dbReference type="RefSeq" id="WP_142245819.1">
    <property type="nucleotide sequence ID" value="NZ_CP081870.1"/>
</dbReference>
<keyword evidence="1" id="KW-0812">Transmembrane</keyword>
<gene>
    <name evidence="3" type="ORF">FZC83_19665</name>
</gene>
<evidence type="ECO:0000313" key="4">
    <source>
        <dbReference type="Proteomes" id="UP000322997"/>
    </source>
</evidence>
<evidence type="ECO:0000313" key="3">
    <source>
        <dbReference type="EMBL" id="TYS50628.1"/>
    </source>
</evidence>
<accession>A0A5D4RLJ7</accession>
<comment type="caution">
    <text evidence="3">The sequence shown here is derived from an EMBL/GenBank/DDBJ whole genome shotgun (WGS) entry which is preliminary data.</text>
</comment>